<evidence type="ECO:0000313" key="1">
    <source>
        <dbReference type="EMBL" id="EGD90300.2"/>
    </source>
</evidence>
<dbReference type="InterPro" id="IPR029063">
    <property type="entry name" value="SAM-dependent_MTases_sf"/>
</dbReference>
<gene>
    <name evidence="1" type="ORF">TERG_06527</name>
</gene>
<protein>
    <recommendedName>
        <fullName evidence="3">Methyltransferase type 11 domain-containing protein</fullName>
    </recommendedName>
</protein>
<evidence type="ECO:0008006" key="3">
    <source>
        <dbReference type="Google" id="ProtNLM"/>
    </source>
</evidence>
<dbReference type="Gene3D" id="3.40.50.150">
    <property type="entry name" value="Vaccinia Virus protein VP39"/>
    <property type="match status" value="1"/>
</dbReference>
<dbReference type="OMA" id="ELIFLCI"/>
<dbReference type="eggNOG" id="ENOG502QSKG">
    <property type="taxonomic scope" value="Eukaryota"/>
</dbReference>
<dbReference type="VEuPathDB" id="FungiDB:TERG_06527"/>
<dbReference type="GeneID" id="71776899"/>
<dbReference type="EMBL" id="GG700655">
    <property type="protein sequence ID" value="EGD90300.2"/>
    <property type="molecule type" value="Genomic_DNA"/>
</dbReference>
<dbReference type="HOGENOM" id="CLU_1653400_0_0_1"/>
<accession>F2SVF6</accession>
<sequence>MVRMLLEYRKAGQIYPLTSISQFRMPRNCTFEIDDFEEEWQYPESYHFSYIHARNLVGSISDYEKFFAQAYENLLPGGYLEMQSTEANFFSDDGTRERAVTANLWQKLLVKGYRKFGKPLNVEQTWAEKMRAAGFVDVVEEVIKVGVLQLVIHKAGVVQV</sequence>
<keyword evidence="2" id="KW-1185">Reference proteome</keyword>
<dbReference type="Proteomes" id="UP000008864">
    <property type="component" value="Unassembled WGS sequence"/>
</dbReference>
<dbReference type="InParanoid" id="F2SVF6"/>
<dbReference type="STRING" id="559305.F2SVF6"/>
<dbReference type="Pfam" id="PF13489">
    <property type="entry name" value="Methyltransf_23"/>
    <property type="match status" value="1"/>
</dbReference>
<dbReference type="RefSeq" id="XP_047604617.1">
    <property type="nucleotide sequence ID" value="XM_047748630.1"/>
</dbReference>
<reference evidence="2" key="1">
    <citation type="journal article" date="2012" name="MBio">
        <title>Comparative genome analysis of Trichophyton rubrum and related dermatophytes reveals candidate genes involved in infection.</title>
        <authorList>
            <person name="Martinez D.A."/>
            <person name="Oliver B.G."/>
            <person name="Graeser Y."/>
            <person name="Goldberg J.M."/>
            <person name="Li W."/>
            <person name="Martinez-Rossi N.M."/>
            <person name="Monod M."/>
            <person name="Shelest E."/>
            <person name="Barton R.C."/>
            <person name="Birch E."/>
            <person name="Brakhage A.A."/>
            <person name="Chen Z."/>
            <person name="Gurr S.J."/>
            <person name="Heiman D."/>
            <person name="Heitman J."/>
            <person name="Kosti I."/>
            <person name="Rossi A."/>
            <person name="Saif S."/>
            <person name="Samalova M."/>
            <person name="Saunders C.W."/>
            <person name="Shea T."/>
            <person name="Summerbell R.C."/>
            <person name="Xu J."/>
            <person name="Young S."/>
            <person name="Zeng Q."/>
            <person name="Birren B.W."/>
            <person name="Cuomo C.A."/>
            <person name="White T.C."/>
        </authorList>
    </citation>
    <scope>NUCLEOTIDE SEQUENCE [LARGE SCALE GENOMIC DNA]</scope>
    <source>
        <strain evidence="2">ATCC MYA-4607 / CBS 118892</strain>
    </source>
</reference>
<dbReference type="SUPFAM" id="SSF53335">
    <property type="entry name" value="S-adenosyl-L-methionine-dependent methyltransferases"/>
    <property type="match status" value="1"/>
</dbReference>
<name>F2SVF6_TRIRC</name>
<proteinExistence type="predicted"/>
<dbReference type="AlphaFoldDB" id="F2SVF6"/>
<dbReference type="OrthoDB" id="2013972at2759"/>
<evidence type="ECO:0000313" key="2">
    <source>
        <dbReference type="Proteomes" id="UP000008864"/>
    </source>
</evidence>
<organism evidence="1 2">
    <name type="scientific">Trichophyton rubrum (strain ATCC MYA-4607 / CBS 118892)</name>
    <name type="common">Athlete's foot fungus</name>
    <dbReference type="NCBI Taxonomy" id="559305"/>
    <lineage>
        <taxon>Eukaryota</taxon>
        <taxon>Fungi</taxon>
        <taxon>Dikarya</taxon>
        <taxon>Ascomycota</taxon>
        <taxon>Pezizomycotina</taxon>
        <taxon>Eurotiomycetes</taxon>
        <taxon>Eurotiomycetidae</taxon>
        <taxon>Onygenales</taxon>
        <taxon>Arthrodermataceae</taxon>
        <taxon>Trichophyton</taxon>
    </lineage>
</organism>